<organism evidence="1">
    <name type="scientific">Arundo donax</name>
    <name type="common">Giant reed</name>
    <name type="synonym">Donax arundinaceus</name>
    <dbReference type="NCBI Taxonomy" id="35708"/>
    <lineage>
        <taxon>Eukaryota</taxon>
        <taxon>Viridiplantae</taxon>
        <taxon>Streptophyta</taxon>
        <taxon>Embryophyta</taxon>
        <taxon>Tracheophyta</taxon>
        <taxon>Spermatophyta</taxon>
        <taxon>Magnoliopsida</taxon>
        <taxon>Liliopsida</taxon>
        <taxon>Poales</taxon>
        <taxon>Poaceae</taxon>
        <taxon>PACMAD clade</taxon>
        <taxon>Arundinoideae</taxon>
        <taxon>Arundineae</taxon>
        <taxon>Arundo</taxon>
    </lineage>
</organism>
<proteinExistence type="predicted"/>
<reference evidence="1" key="1">
    <citation type="submission" date="2014-09" db="EMBL/GenBank/DDBJ databases">
        <authorList>
            <person name="Magalhaes I.L.F."/>
            <person name="Oliveira U."/>
            <person name="Santos F.R."/>
            <person name="Vidigal T.H.D.A."/>
            <person name="Brescovit A.D."/>
            <person name="Santos A.J."/>
        </authorList>
    </citation>
    <scope>NUCLEOTIDE SEQUENCE</scope>
    <source>
        <tissue evidence="1">Shoot tissue taken approximately 20 cm above the soil surface</tissue>
    </source>
</reference>
<sequence>MNATMRSMSCLALSHSGFARKKTCSSPSDSCHAEVPRHPLAATAW</sequence>
<accession>A0A0A9B2Y2</accession>
<evidence type="ECO:0000313" key="1">
    <source>
        <dbReference type="EMBL" id="JAD55525.1"/>
    </source>
</evidence>
<protein>
    <submittedName>
        <fullName evidence="1">Uncharacterized protein</fullName>
    </submittedName>
</protein>
<reference evidence="1" key="2">
    <citation type="journal article" date="2015" name="Data Brief">
        <title>Shoot transcriptome of the giant reed, Arundo donax.</title>
        <authorList>
            <person name="Barrero R.A."/>
            <person name="Guerrero F.D."/>
            <person name="Moolhuijzen P."/>
            <person name="Goolsby J.A."/>
            <person name="Tidwell J."/>
            <person name="Bellgard S.E."/>
            <person name="Bellgard M.I."/>
        </authorList>
    </citation>
    <scope>NUCLEOTIDE SEQUENCE</scope>
    <source>
        <tissue evidence="1">Shoot tissue taken approximately 20 cm above the soil surface</tissue>
    </source>
</reference>
<dbReference type="EMBL" id="GBRH01242370">
    <property type="protein sequence ID" value="JAD55525.1"/>
    <property type="molecule type" value="Transcribed_RNA"/>
</dbReference>
<dbReference type="AlphaFoldDB" id="A0A0A9B2Y2"/>
<name>A0A0A9B2Y2_ARUDO</name>